<proteinExistence type="predicted"/>
<protein>
    <submittedName>
        <fullName evidence="1">Uncharacterized protein</fullName>
    </submittedName>
</protein>
<accession>A0A0F9MWB5</accession>
<name>A0A0F9MWB5_9ZZZZ</name>
<evidence type="ECO:0000313" key="1">
    <source>
        <dbReference type="EMBL" id="KKN03682.1"/>
    </source>
</evidence>
<feature type="non-terminal residue" evidence="1">
    <location>
        <position position="1"/>
    </location>
</feature>
<gene>
    <name evidence="1" type="ORF">LCGC14_1105280</name>
</gene>
<comment type="caution">
    <text evidence="1">The sequence shown here is derived from an EMBL/GenBank/DDBJ whole genome shotgun (WGS) entry which is preliminary data.</text>
</comment>
<dbReference type="AlphaFoldDB" id="A0A0F9MWB5"/>
<sequence length="31" mass="3573">GGIYIETSPTSNDVIEDAFRKFTRRIIESRT</sequence>
<dbReference type="EMBL" id="LAZR01005009">
    <property type="protein sequence ID" value="KKN03682.1"/>
    <property type="molecule type" value="Genomic_DNA"/>
</dbReference>
<organism evidence="1">
    <name type="scientific">marine sediment metagenome</name>
    <dbReference type="NCBI Taxonomy" id="412755"/>
    <lineage>
        <taxon>unclassified sequences</taxon>
        <taxon>metagenomes</taxon>
        <taxon>ecological metagenomes</taxon>
    </lineage>
</organism>
<reference evidence="1" key="1">
    <citation type="journal article" date="2015" name="Nature">
        <title>Complex archaea that bridge the gap between prokaryotes and eukaryotes.</title>
        <authorList>
            <person name="Spang A."/>
            <person name="Saw J.H."/>
            <person name="Jorgensen S.L."/>
            <person name="Zaremba-Niedzwiedzka K."/>
            <person name="Martijn J."/>
            <person name="Lind A.E."/>
            <person name="van Eijk R."/>
            <person name="Schleper C."/>
            <person name="Guy L."/>
            <person name="Ettema T.J."/>
        </authorList>
    </citation>
    <scope>NUCLEOTIDE SEQUENCE</scope>
</reference>